<dbReference type="EMBL" id="JANFPI010000009">
    <property type="protein sequence ID" value="MCX8999561.1"/>
    <property type="molecule type" value="Genomic_DNA"/>
</dbReference>
<feature type="region of interest" description="Disordered" evidence="1">
    <location>
        <begin position="1"/>
        <end position="21"/>
    </location>
</feature>
<evidence type="ECO:0000313" key="2">
    <source>
        <dbReference type="EMBL" id="MCX8999561.1"/>
    </source>
</evidence>
<gene>
    <name evidence="2" type="ORF">NOF55_20865</name>
</gene>
<proteinExistence type="predicted"/>
<name>A0AAE3N3K9_9HYPH</name>
<accession>A0AAE3N3K9</accession>
<dbReference type="RefSeq" id="WP_306413056.1">
    <property type="nucleotide sequence ID" value="NZ_JANFPI010000009.1"/>
</dbReference>
<dbReference type="AlphaFoldDB" id="A0AAE3N3K9"/>
<dbReference type="Proteomes" id="UP001208771">
    <property type="component" value="Unassembled WGS sequence"/>
</dbReference>
<protein>
    <submittedName>
        <fullName evidence="2">Uncharacterized protein</fullName>
    </submittedName>
</protein>
<comment type="caution">
    <text evidence="2">The sequence shown here is derived from an EMBL/GenBank/DDBJ whole genome shotgun (WGS) entry which is preliminary data.</text>
</comment>
<organism evidence="2 3">
    <name type="scientific">Ectorhizobium quercum</name>
    <dbReference type="NCBI Taxonomy" id="2965071"/>
    <lineage>
        <taxon>Bacteria</taxon>
        <taxon>Pseudomonadati</taxon>
        <taxon>Pseudomonadota</taxon>
        <taxon>Alphaproteobacteria</taxon>
        <taxon>Hyphomicrobiales</taxon>
        <taxon>Rhizobiaceae</taxon>
        <taxon>Ectorhizobium</taxon>
    </lineage>
</organism>
<keyword evidence="3" id="KW-1185">Reference proteome</keyword>
<sequence>MRNHRVFKMTENGAGNVTRSLSAPPSQVVVVEIGVTRTDRRQVGNRPPFPERRLRHVEIGPVVLPKQPFGLLDRAGTGMDGPFPPRPVTITDALRERYDTVADAAVAAAVGMQVFEVLARTKRAVVESVEPNLLTLMGMKVRRPGWLICQPPAQLPVLWGFTMATPTFSILEHTSKTAGGFQPVDGGLFMVMRRRAWVKRRRARRAAHDESMSRVL</sequence>
<evidence type="ECO:0000256" key="1">
    <source>
        <dbReference type="SAM" id="MobiDB-lite"/>
    </source>
</evidence>
<evidence type="ECO:0000313" key="3">
    <source>
        <dbReference type="Proteomes" id="UP001208771"/>
    </source>
</evidence>
<reference evidence="2" key="1">
    <citation type="submission" date="2022-07" db="EMBL/GenBank/DDBJ databases">
        <title>Ectorhizobium quercum gen.nov., sp. nov.</title>
        <authorList>
            <person name="Ma T."/>
            <person name="Li Y."/>
        </authorList>
    </citation>
    <scope>NUCLEOTIDE SEQUENCE</scope>
    <source>
        <strain evidence="2">BDR2-2</strain>
    </source>
</reference>